<reference evidence="3" key="1">
    <citation type="journal article" date="2018" name="Nat. Plants">
        <title>Whole-genome landscape of Medicago truncatula symbiotic genes.</title>
        <authorList>
            <person name="Pecrix Y."/>
            <person name="Gamas P."/>
            <person name="Carrere S."/>
        </authorList>
    </citation>
    <scope>NUCLEOTIDE SEQUENCE</scope>
    <source>
        <tissue evidence="3">Leaves</tissue>
    </source>
</reference>
<dbReference type="PANTHER" id="PTHR31286">
    <property type="entry name" value="GLYCINE-RICH CELL WALL STRUCTURAL PROTEIN 1.8-LIKE"/>
    <property type="match status" value="1"/>
</dbReference>
<evidence type="ECO:0000313" key="3">
    <source>
        <dbReference type="EMBL" id="RHN54608.1"/>
    </source>
</evidence>
<feature type="domain" description="Zinc knuckle CX2CX4HX4C" evidence="2">
    <location>
        <begin position="94"/>
        <end position="138"/>
    </location>
</feature>
<evidence type="ECO:0000259" key="2">
    <source>
        <dbReference type="Pfam" id="PF14392"/>
    </source>
</evidence>
<dbReference type="Pfam" id="PF14392">
    <property type="entry name" value="zf-CCHC_4"/>
    <property type="match status" value="1"/>
</dbReference>
<name>A0A396HPV9_MEDTR</name>
<dbReference type="EMBL" id="PSQE01000005">
    <property type="protein sequence ID" value="RHN54608.1"/>
    <property type="molecule type" value="Genomic_DNA"/>
</dbReference>
<dbReference type="Proteomes" id="UP000265566">
    <property type="component" value="Chromosome 5"/>
</dbReference>
<gene>
    <name evidence="3" type="ORF">MtrunA17_Chr5g0408761</name>
</gene>
<dbReference type="InterPro" id="IPR040256">
    <property type="entry name" value="At4g02000-like"/>
</dbReference>
<dbReference type="Gramene" id="rna29676">
    <property type="protein sequence ID" value="RHN54608.1"/>
    <property type="gene ID" value="gene29676"/>
</dbReference>
<proteinExistence type="predicted"/>
<feature type="region of interest" description="Disordered" evidence="1">
    <location>
        <begin position="230"/>
        <end position="259"/>
    </location>
</feature>
<sequence length="259" mass="29535">MDNTEDVKRILKGSPWIVRNVWMIVHPWDRKVSIKDLNFSLVPLWIQLWGLPIHCKTATIGKSIGEQPGEVMDSAVYELADKAKFVNIKILFNISDPIRAGLFIGNKVDGVNWIDFRFENLPMFCFKCGLIDHIEDNCINTQEEEDTIEVETVNPRGAWLGSNNYGRRVVEKKEKTFRSDPRKSLSGGLFSPVPKELSDIMAKLNMDSESQEDSATDQYHNVLNQKHQYETEAAKSKQENNLKRKTAAATGITLSFEYP</sequence>
<comment type="caution">
    <text evidence="3">The sequence shown here is derived from an EMBL/GenBank/DDBJ whole genome shotgun (WGS) entry which is preliminary data.</text>
</comment>
<evidence type="ECO:0000256" key="1">
    <source>
        <dbReference type="SAM" id="MobiDB-lite"/>
    </source>
</evidence>
<protein>
    <submittedName>
        <fullName evidence="3">Putative transcription factor interactor and regulator CCHC(Zn) family</fullName>
    </submittedName>
</protein>
<accession>A0A396HPV9</accession>
<dbReference type="AlphaFoldDB" id="A0A396HPV9"/>
<dbReference type="PANTHER" id="PTHR31286:SF178">
    <property type="entry name" value="DUF4283 DOMAIN-CONTAINING PROTEIN"/>
    <property type="match status" value="1"/>
</dbReference>
<dbReference type="InterPro" id="IPR025836">
    <property type="entry name" value="Zn_knuckle_CX2CX4HX4C"/>
</dbReference>
<organism evidence="3">
    <name type="scientific">Medicago truncatula</name>
    <name type="common">Barrel medic</name>
    <name type="synonym">Medicago tribuloides</name>
    <dbReference type="NCBI Taxonomy" id="3880"/>
    <lineage>
        <taxon>Eukaryota</taxon>
        <taxon>Viridiplantae</taxon>
        <taxon>Streptophyta</taxon>
        <taxon>Embryophyta</taxon>
        <taxon>Tracheophyta</taxon>
        <taxon>Spermatophyta</taxon>
        <taxon>Magnoliopsida</taxon>
        <taxon>eudicotyledons</taxon>
        <taxon>Gunneridae</taxon>
        <taxon>Pentapetalae</taxon>
        <taxon>rosids</taxon>
        <taxon>fabids</taxon>
        <taxon>Fabales</taxon>
        <taxon>Fabaceae</taxon>
        <taxon>Papilionoideae</taxon>
        <taxon>50 kb inversion clade</taxon>
        <taxon>NPAAA clade</taxon>
        <taxon>Hologalegina</taxon>
        <taxon>IRL clade</taxon>
        <taxon>Trifolieae</taxon>
        <taxon>Medicago</taxon>
    </lineage>
</organism>
<feature type="compositionally biased region" description="Basic and acidic residues" evidence="1">
    <location>
        <begin position="230"/>
        <end position="242"/>
    </location>
</feature>